<dbReference type="PANTHER" id="PTHR11845">
    <property type="entry name" value="5'-DEOXYNUCLEOTIDASE HDDC2"/>
    <property type="match status" value="1"/>
</dbReference>
<evidence type="ECO:0000256" key="4">
    <source>
        <dbReference type="ARBA" id="ARBA00022777"/>
    </source>
</evidence>
<dbReference type="Proteomes" id="UP000184330">
    <property type="component" value="Unassembled WGS sequence"/>
</dbReference>
<keyword evidence="2" id="KW-0479">Metal-binding</keyword>
<gene>
    <name evidence="8" type="ORF">PAC_07671</name>
</gene>
<evidence type="ECO:0000256" key="5">
    <source>
        <dbReference type="ARBA" id="ARBA00022801"/>
    </source>
</evidence>
<evidence type="ECO:0000256" key="1">
    <source>
        <dbReference type="ARBA" id="ARBA00022679"/>
    </source>
</evidence>
<dbReference type="GO" id="GO:0006139">
    <property type="term" value="P:nucleobase-containing compound metabolic process"/>
    <property type="evidence" value="ECO:0007669"/>
    <property type="project" value="InterPro"/>
</dbReference>
<keyword evidence="3" id="KW-0547">Nucleotide-binding</keyword>
<evidence type="ECO:0000313" key="9">
    <source>
        <dbReference type="Proteomes" id="UP000184330"/>
    </source>
</evidence>
<comment type="similarity">
    <text evidence="6">Belongs to the adenylate kinase family.</text>
</comment>
<keyword evidence="5" id="KW-0378">Hydrolase</keyword>
<dbReference type="GO" id="GO:0019205">
    <property type="term" value="F:nucleobase-containing compound kinase activity"/>
    <property type="evidence" value="ECO:0007669"/>
    <property type="project" value="InterPro"/>
</dbReference>
<dbReference type="EMBL" id="FJOG01000010">
    <property type="protein sequence ID" value="CZR57782.1"/>
    <property type="molecule type" value="Genomic_DNA"/>
</dbReference>
<dbReference type="GO" id="GO:0005737">
    <property type="term" value="C:cytoplasm"/>
    <property type="evidence" value="ECO:0007669"/>
    <property type="project" value="TreeGrafter"/>
</dbReference>
<dbReference type="InterPro" id="IPR027417">
    <property type="entry name" value="P-loop_NTPase"/>
</dbReference>
<feature type="domain" description="HD" evidence="7">
    <location>
        <begin position="19"/>
        <end position="155"/>
    </location>
</feature>
<dbReference type="InterPro" id="IPR039356">
    <property type="entry name" value="YfbR/HDDC2"/>
</dbReference>
<dbReference type="Pfam" id="PF13023">
    <property type="entry name" value="HD_3"/>
    <property type="match status" value="1"/>
</dbReference>
<dbReference type="SUPFAM" id="SSF109604">
    <property type="entry name" value="HD-domain/PDEase-like"/>
    <property type="match status" value="1"/>
</dbReference>
<organism evidence="8 9">
    <name type="scientific">Phialocephala subalpina</name>
    <dbReference type="NCBI Taxonomy" id="576137"/>
    <lineage>
        <taxon>Eukaryota</taxon>
        <taxon>Fungi</taxon>
        <taxon>Dikarya</taxon>
        <taxon>Ascomycota</taxon>
        <taxon>Pezizomycotina</taxon>
        <taxon>Leotiomycetes</taxon>
        <taxon>Helotiales</taxon>
        <taxon>Mollisiaceae</taxon>
        <taxon>Phialocephala</taxon>
        <taxon>Phialocephala fortinii species complex</taxon>
    </lineage>
</organism>
<dbReference type="SUPFAM" id="SSF52540">
    <property type="entry name" value="P-loop containing nucleoside triphosphate hydrolases"/>
    <property type="match status" value="1"/>
</dbReference>
<dbReference type="PANTHER" id="PTHR11845:SF13">
    <property type="entry name" value="5'-DEOXYNUCLEOTIDASE HDDC2"/>
    <property type="match status" value="1"/>
</dbReference>
<dbReference type="PRINTS" id="PR00094">
    <property type="entry name" value="ADENYLTKNASE"/>
</dbReference>
<dbReference type="GO" id="GO:0002953">
    <property type="term" value="F:5'-deoxynucleotidase activity"/>
    <property type="evidence" value="ECO:0007669"/>
    <property type="project" value="InterPro"/>
</dbReference>
<proteinExistence type="inferred from homology"/>
<evidence type="ECO:0000256" key="3">
    <source>
        <dbReference type="ARBA" id="ARBA00022741"/>
    </source>
</evidence>
<dbReference type="STRING" id="576137.A0A1L7WYD9"/>
<dbReference type="GO" id="GO:0005524">
    <property type="term" value="F:ATP binding"/>
    <property type="evidence" value="ECO:0007669"/>
    <property type="project" value="InterPro"/>
</dbReference>
<dbReference type="InterPro" id="IPR033690">
    <property type="entry name" value="Adenylat_kinase_CS"/>
</dbReference>
<dbReference type="OrthoDB" id="442176at2759"/>
<sequence>MSSNDSEIRAIIKFLHEVEGLKRLARSGWQLKKIPEPESVADHSHRLTIMAFFAEKPLDARRIMEMAAAHDLGEIIAGDYTPHDKIPKDEKHGKEKLLFQWLQSVLPNHPVSKMMMDRWQEYEDRKTPEALWLYDADKLESVIQSVEYTLRGYPNLEEFLGLVPKFKSPQMAAWGKVLLEELQQGQIHRQQIPIIFVTGLPNTGKTTLCKRLSKEFGALYLSLQDILLQKSADPEDPHADFAALYLQKGLDTSPIGFMTDLLKDNIDEGIKQGKRCVVLDGFPRSVQQLRAFEEKVQKGNLTLLLTRSAEASQQGKASDYAIRMLRNLEEQQPEELLKKIDCDSSEDVYGFLKDAVQGFMEQAGK</sequence>
<evidence type="ECO:0000259" key="7">
    <source>
        <dbReference type="Pfam" id="PF13023"/>
    </source>
</evidence>
<keyword evidence="9" id="KW-1185">Reference proteome</keyword>
<reference evidence="8 9" key="1">
    <citation type="submission" date="2016-03" db="EMBL/GenBank/DDBJ databases">
        <authorList>
            <person name="Ploux O."/>
        </authorList>
    </citation>
    <scope>NUCLEOTIDE SEQUENCE [LARGE SCALE GENOMIC DNA]</scope>
    <source>
        <strain evidence="8 9">UAMH 11012</strain>
    </source>
</reference>
<name>A0A1L7WYD9_9HELO</name>
<keyword evidence="4 6" id="KW-0418">Kinase</keyword>
<protein>
    <recommendedName>
        <fullName evidence="7">HD domain-containing protein</fullName>
    </recommendedName>
</protein>
<accession>A0A1L7WYD9</accession>
<dbReference type="Gene3D" id="3.40.50.300">
    <property type="entry name" value="P-loop containing nucleotide triphosphate hydrolases"/>
    <property type="match status" value="1"/>
</dbReference>
<evidence type="ECO:0000313" key="8">
    <source>
        <dbReference type="EMBL" id="CZR57782.1"/>
    </source>
</evidence>
<dbReference type="AlphaFoldDB" id="A0A1L7WYD9"/>
<dbReference type="Pfam" id="PF00406">
    <property type="entry name" value="ADK"/>
    <property type="match status" value="1"/>
</dbReference>
<keyword evidence="1 6" id="KW-0808">Transferase</keyword>
<dbReference type="Gene3D" id="1.10.3210.10">
    <property type="entry name" value="Hypothetical protein af1432"/>
    <property type="match status" value="1"/>
</dbReference>
<evidence type="ECO:0000256" key="2">
    <source>
        <dbReference type="ARBA" id="ARBA00022723"/>
    </source>
</evidence>
<dbReference type="InterPro" id="IPR000850">
    <property type="entry name" value="Adenylat/UMP-CMP_kin"/>
</dbReference>
<dbReference type="InterPro" id="IPR006674">
    <property type="entry name" value="HD_domain"/>
</dbReference>
<dbReference type="GO" id="GO:0046872">
    <property type="term" value="F:metal ion binding"/>
    <property type="evidence" value="ECO:0007669"/>
    <property type="project" value="UniProtKB-KW"/>
</dbReference>
<evidence type="ECO:0000256" key="6">
    <source>
        <dbReference type="RuleBase" id="RU003330"/>
    </source>
</evidence>
<dbReference type="PROSITE" id="PS00113">
    <property type="entry name" value="ADENYLATE_KINASE"/>
    <property type="match status" value="1"/>
</dbReference>